<evidence type="ECO:0000256" key="1">
    <source>
        <dbReference type="SAM" id="Phobius"/>
    </source>
</evidence>
<evidence type="ECO:0000313" key="3">
    <source>
        <dbReference type="Proteomes" id="UP000178735"/>
    </source>
</evidence>
<proteinExistence type="predicted"/>
<keyword evidence="1" id="KW-0812">Transmembrane</keyword>
<feature type="transmembrane region" description="Helical" evidence="1">
    <location>
        <begin position="66"/>
        <end position="89"/>
    </location>
</feature>
<dbReference type="EMBL" id="MGFH01000235">
    <property type="protein sequence ID" value="OGM01509.1"/>
    <property type="molecule type" value="Genomic_DNA"/>
</dbReference>
<protein>
    <submittedName>
        <fullName evidence="2">Uncharacterized protein</fullName>
    </submittedName>
</protein>
<sequence>MVKKIALLTVIIELITVFFRFALKMKSSEATKAVAGLTFGLRIHHGYIGLLIMIAAAFLSEKYKKYAFIAGTAMFLSDLIHHFIVLKLITGSPEFDIFY</sequence>
<keyword evidence="1" id="KW-1133">Transmembrane helix</keyword>
<dbReference type="AlphaFoldDB" id="A0A1F7WGI2"/>
<keyword evidence="1" id="KW-0472">Membrane</keyword>
<accession>A0A1F7WGI2</accession>
<feature type="transmembrane region" description="Helical" evidence="1">
    <location>
        <begin position="43"/>
        <end position="59"/>
    </location>
</feature>
<comment type="caution">
    <text evidence="2">The sequence shown here is derived from an EMBL/GenBank/DDBJ whole genome shotgun (WGS) entry which is preliminary data.</text>
</comment>
<reference evidence="2 3" key="1">
    <citation type="journal article" date="2016" name="Nat. Commun.">
        <title>Thousands of microbial genomes shed light on interconnected biogeochemical processes in an aquifer system.</title>
        <authorList>
            <person name="Anantharaman K."/>
            <person name="Brown C.T."/>
            <person name="Hug L.A."/>
            <person name="Sharon I."/>
            <person name="Castelle C.J."/>
            <person name="Probst A.J."/>
            <person name="Thomas B.C."/>
            <person name="Singh A."/>
            <person name="Wilkins M.J."/>
            <person name="Karaoz U."/>
            <person name="Brodie E.L."/>
            <person name="Williams K.H."/>
            <person name="Hubbard S.S."/>
            <person name="Banfield J.F."/>
        </authorList>
    </citation>
    <scope>NUCLEOTIDE SEQUENCE [LARGE SCALE GENOMIC DNA]</scope>
</reference>
<evidence type="ECO:0000313" key="2">
    <source>
        <dbReference type="EMBL" id="OGM01509.1"/>
    </source>
</evidence>
<feature type="transmembrane region" description="Helical" evidence="1">
    <location>
        <begin position="5"/>
        <end position="23"/>
    </location>
</feature>
<gene>
    <name evidence="2" type="ORF">A2008_11015</name>
</gene>
<dbReference type="Proteomes" id="UP000178735">
    <property type="component" value="Unassembled WGS sequence"/>
</dbReference>
<name>A0A1F7WGI2_9BACT</name>
<organism evidence="2 3">
    <name type="scientific">Candidatus Wallbacteria bacterium GWC2_49_35</name>
    <dbReference type="NCBI Taxonomy" id="1817813"/>
    <lineage>
        <taxon>Bacteria</taxon>
        <taxon>Candidatus Walliibacteriota</taxon>
    </lineage>
</organism>
<dbReference type="STRING" id="1817813.A2008_11015"/>